<evidence type="ECO:0000256" key="5">
    <source>
        <dbReference type="ARBA" id="ARBA00022989"/>
    </source>
</evidence>
<evidence type="ECO:0000256" key="6">
    <source>
        <dbReference type="ARBA" id="ARBA00023136"/>
    </source>
</evidence>
<sequence length="286" mass="31299">MPEDSGVDTLIVRLTTEMLVTGRLVAMAFIILHTLFPLYWALVTSFRHGTTLFSTALFTFPDLENYRKVLGGPELWRETFNSVLCAGSVTLISLLLGIPAAYALGQMSFPGRRLVLGLLLLCSMLPQIAILSGLFELISALGLYDHVESIIFADLFFALPFTIWLLTGFFRDLPPELDDAAKLDGCSLMRRIFSIHLPLVWPGIAATGLLNIMTCWNEFLFALTFTLNDSARTLPVGIGLISAPGRFELPFGTIMAASLLATLPPILLVLFFQNRIASGLTAGAVK</sequence>
<dbReference type="HOGENOM" id="CLU_016047_1_2_5"/>
<dbReference type="InterPro" id="IPR050901">
    <property type="entry name" value="BP-dep_ABC_trans_perm"/>
</dbReference>
<comment type="subcellular location">
    <subcellularLocation>
        <location evidence="1 7">Cell membrane</location>
        <topology evidence="1 7">Multi-pass membrane protein</topology>
    </subcellularLocation>
</comment>
<dbReference type="AlphaFoldDB" id="A0A067Z3T4"/>
<dbReference type="Pfam" id="PF00528">
    <property type="entry name" value="BPD_transp_1"/>
    <property type="match status" value="1"/>
</dbReference>
<dbReference type="InterPro" id="IPR000515">
    <property type="entry name" value="MetI-like"/>
</dbReference>
<dbReference type="GO" id="GO:0055085">
    <property type="term" value="P:transmembrane transport"/>
    <property type="evidence" value="ECO:0007669"/>
    <property type="project" value="InterPro"/>
</dbReference>
<keyword evidence="5 7" id="KW-1133">Transmembrane helix</keyword>
<keyword evidence="6 7" id="KW-0472">Membrane</keyword>
<evidence type="ECO:0000256" key="3">
    <source>
        <dbReference type="ARBA" id="ARBA00022475"/>
    </source>
</evidence>
<dbReference type="Proteomes" id="UP000031656">
    <property type="component" value="Chromosome"/>
</dbReference>
<name>A0A067Z3T4_GLUOY</name>
<keyword evidence="3" id="KW-1003">Cell membrane</keyword>
<evidence type="ECO:0000259" key="8">
    <source>
        <dbReference type="PROSITE" id="PS50928"/>
    </source>
</evidence>
<reference evidence="9 10" key="1">
    <citation type="journal article" date="2015" name="Appl. Microbiol. Biotechnol.">
        <title>The consequence of an additional NADH dehydrogenase paralog on the growth of Gluconobacter oxydans DSM3504.</title>
        <authorList>
            <person name="Kostner D."/>
            <person name="Luchterhand B."/>
            <person name="Junker A."/>
            <person name="Volland S."/>
            <person name="Daniel R."/>
            <person name="Buchs J."/>
            <person name="Liebl W."/>
            <person name="Ehrenreich A."/>
        </authorList>
    </citation>
    <scope>NUCLEOTIDE SEQUENCE [LARGE SCALE GENOMIC DNA]</scope>
    <source>
        <strain evidence="9">DSM 3504</strain>
    </source>
</reference>
<keyword evidence="4 7" id="KW-0812">Transmembrane</keyword>
<dbReference type="PROSITE" id="PS50928">
    <property type="entry name" value="ABC_TM1"/>
    <property type="match status" value="1"/>
</dbReference>
<evidence type="ECO:0000256" key="2">
    <source>
        <dbReference type="ARBA" id="ARBA00022448"/>
    </source>
</evidence>
<feature type="transmembrane region" description="Helical" evidence="7">
    <location>
        <begin position="20"/>
        <end position="42"/>
    </location>
</feature>
<evidence type="ECO:0000256" key="1">
    <source>
        <dbReference type="ARBA" id="ARBA00004651"/>
    </source>
</evidence>
<dbReference type="KEGG" id="goy:GLS_c12710"/>
<feature type="transmembrane region" description="Helical" evidence="7">
    <location>
        <begin position="150"/>
        <end position="171"/>
    </location>
</feature>
<evidence type="ECO:0000313" key="10">
    <source>
        <dbReference type="Proteomes" id="UP000031656"/>
    </source>
</evidence>
<dbReference type="GO" id="GO:0005886">
    <property type="term" value="C:plasma membrane"/>
    <property type="evidence" value="ECO:0007669"/>
    <property type="project" value="UniProtKB-SubCell"/>
</dbReference>
<dbReference type="EMBL" id="CP004373">
    <property type="protein sequence ID" value="AHK71168.1"/>
    <property type="molecule type" value="Genomic_DNA"/>
</dbReference>
<dbReference type="PANTHER" id="PTHR32243">
    <property type="entry name" value="MALTOSE TRANSPORT SYSTEM PERMEASE-RELATED"/>
    <property type="match status" value="1"/>
</dbReference>
<protein>
    <submittedName>
        <fullName evidence="9">Putative sugar ABC transporter permease protein</fullName>
    </submittedName>
</protein>
<dbReference type="SUPFAM" id="SSF161098">
    <property type="entry name" value="MetI-like"/>
    <property type="match status" value="1"/>
</dbReference>
<feature type="domain" description="ABC transmembrane type-1" evidence="8">
    <location>
        <begin position="79"/>
        <end position="272"/>
    </location>
</feature>
<feature type="transmembrane region" description="Helical" evidence="7">
    <location>
        <begin position="114"/>
        <end position="138"/>
    </location>
</feature>
<comment type="similarity">
    <text evidence="7">Belongs to the binding-protein-dependent transport system permease family.</text>
</comment>
<dbReference type="Gene3D" id="1.10.3720.10">
    <property type="entry name" value="MetI-like"/>
    <property type="match status" value="1"/>
</dbReference>
<dbReference type="CDD" id="cd06261">
    <property type="entry name" value="TM_PBP2"/>
    <property type="match status" value="1"/>
</dbReference>
<evidence type="ECO:0000313" key="9">
    <source>
        <dbReference type="EMBL" id="AHK71168.1"/>
    </source>
</evidence>
<feature type="transmembrane region" description="Helical" evidence="7">
    <location>
        <begin position="192"/>
        <end position="213"/>
    </location>
</feature>
<evidence type="ECO:0000256" key="7">
    <source>
        <dbReference type="RuleBase" id="RU363032"/>
    </source>
</evidence>
<organism evidence="9 10">
    <name type="scientific">Gluconobacter oxydans DSM 3504</name>
    <dbReference type="NCBI Taxonomy" id="1288313"/>
    <lineage>
        <taxon>Bacteria</taxon>
        <taxon>Pseudomonadati</taxon>
        <taxon>Pseudomonadota</taxon>
        <taxon>Alphaproteobacteria</taxon>
        <taxon>Acetobacterales</taxon>
        <taxon>Acetobacteraceae</taxon>
        <taxon>Gluconobacter</taxon>
    </lineage>
</organism>
<proteinExistence type="inferred from homology"/>
<dbReference type="PANTHER" id="PTHR32243:SF18">
    <property type="entry name" value="INNER MEMBRANE ABC TRANSPORTER PERMEASE PROTEIN YCJP"/>
    <property type="match status" value="1"/>
</dbReference>
<gene>
    <name evidence="9" type="ORF">GLS_c12710</name>
</gene>
<evidence type="ECO:0000256" key="4">
    <source>
        <dbReference type="ARBA" id="ARBA00022692"/>
    </source>
</evidence>
<feature type="transmembrane region" description="Helical" evidence="7">
    <location>
        <begin position="80"/>
        <end position="102"/>
    </location>
</feature>
<accession>A0A067Z3T4</accession>
<dbReference type="InterPro" id="IPR035906">
    <property type="entry name" value="MetI-like_sf"/>
</dbReference>
<keyword evidence="2 7" id="KW-0813">Transport</keyword>
<feature type="transmembrane region" description="Helical" evidence="7">
    <location>
        <begin position="249"/>
        <end position="272"/>
    </location>
</feature>